<feature type="transmembrane region" description="Helical" evidence="1">
    <location>
        <begin position="294"/>
        <end position="314"/>
    </location>
</feature>
<sequence>MMDYKGCKCASCHKVLKEGDDIVICPECGAPYHRECYAAEGRCVFSAKHGKGFEYVPPEAKPDVNANGPICPVCHAQNPPDTLFCERCGQPMRGGVPPQAAQSSPQYAEPGMSGTGMPGGFGGPGAQYATGDVMTQLHLAKEYDGISTQDWMKYIGNSAPYYLYQFQRMDESGRKTSFCWSALFIPEFYFFYRKMWGWGALALAVSLIVSIPSLLSLMAALGIATALPLSASALSTLITVCGLLNWGVRIASCLFGFYLFRQSAARRMRAMKDDSTDDDRYRTELERRGGPSRVAVVLVGVLLLVCSFAFSAWIGPDRLMSAFYLY</sequence>
<dbReference type="EMBL" id="LMUA01000004">
    <property type="protein sequence ID" value="KUE77245.1"/>
    <property type="molecule type" value="Genomic_DNA"/>
</dbReference>
<accession>A0A0W7TTS8</accession>
<reference evidence="3 7" key="2">
    <citation type="submission" date="2015-10" db="EMBL/GenBank/DDBJ databases">
        <title>A novel member of the family Ruminococcaceae isolated from human faeces.</title>
        <authorList>
            <person name="Shkoporov A.N."/>
            <person name="Chaplin A.V."/>
            <person name="Motuzova O.V."/>
            <person name="Kafarskaia L.I."/>
            <person name="Efimov B.A."/>
        </authorList>
    </citation>
    <scope>NUCLEOTIDE SEQUENCE [LARGE SCALE GENOMIC DNA]</scope>
    <source>
        <strain evidence="3 7">668</strain>
    </source>
</reference>
<organism evidence="2 6">
    <name type="scientific">Ruthenibacterium lactatiformans</name>
    <dbReference type="NCBI Taxonomy" id="1550024"/>
    <lineage>
        <taxon>Bacteria</taxon>
        <taxon>Bacillati</taxon>
        <taxon>Bacillota</taxon>
        <taxon>Clostridia</taxon>
        <taxon>Eubacteriales</taxon>
        <taxon>Oscillospiraceae</taxon>
        <taxon>Ruthenibacterium</taxon>
    </lineage>
</organism>
<dbReference type="EMBL" id="WMZU01000003">
    <property type="protein sequence ID" value="MTS26390.1"/>
    <property type="molecule type" value="Genomic_DNA"/>
</dbReference>
<protein>
    <submittedName>
        <fullName evidence="4">DUF2628 domain-containing protein</fullName>
    </submittedName>
</protein>
<evidence type="ECO:0000313" key="2">
    <source>
        <dbReference type="EMBL" id="KJF40551.1"/>
    </source>
</evidence>
<comment type="caution">
    <text evidence="2">The sequence shown here is derived from an EMBL/GenBank/DDBJ whole genome shotgun (WGS) entry which is preliminary data.</text>
</comment>
<keyword evidence="1" id="KW-1133">Transmembrane helix</keyword>
<evidence type="ECO:0000313" key="3">
    <source>
        <dbReference type="EMBL" id="KUE77245.1"/>
    </source>
</evidence>
<dbReference type="PATRIC" id="fig|1550024.3.peg.1484"/>
<evidence type="ECO:0000313" key="5">
    <source>
        <dbReference type="EMBL" id="MTS26390.1"/>
    </source>
</evidence>
<reference evidence="5 9" key="3">
    <citation type="journal article" date="2019" name="Nat. Med.">
        <title>A library of human gut bacterial isolates paired with longitudinal multiomics data enables mechanistic microbiome research.</title>
        <authorList>
            <person name="Poyet M."/>
            <person name="Groussin M."/>
            <person name="Gibbons S.M."/>
            <person name="Avila-Pacheco J."/>
            <person name="Jiang X."/>
            <person name="Kearney S.M."/>
            <person name="Perrotta A.R."/>
            <person name="Berdy B."/>
            <person name="Zhao S."/>
            <person name="Lieberman T.D."/>
            <person name="Swanson P.K."/>
            <person name="Smith M."/>
            <person name="Roesemann S."/>
            <person name="Alexander J.E."/>
            <person name="Rich S.A."/>
            <person name="Livny J."/>
            <person name="Vlamakis H."/>
            <person name="Clish C."/>
            <person name="Bullock K."/>
            <person name="Deik A."/>
            <person name="Scott J."/>
            <person name="Pierce K.A."/>
            <person name="Xavier R.J."/>
            <person name="Alm E.J."/>
        </authorList>
    </citation>
    <scope>NUCLEOTIDE SEQUENCE [LARGE SCALE GENOMIC DNA]</scope>
    <source>
        <strain evidence="5 9">BIOML-A4</strain>
    </source>
</reference>
<dbReference type="EMBL" id="VUNJ01000001">
    <property type="protein sequence ID" value="MST90363.1"/>
    <property type="molecule type" value="Genomic_DNA"/>
</dbReference>
<dbReference type="Proteomes" id="UP000053433">
    <property type="component" value="Unassembled WGS sequence"/>
</dbReference>
<reference evidence="2" key="1">
    <citation type="submission" date="2015-02" db="EMBL/GenBank/DDBJ databases">
        <title>A novel member of the family Ruminococcaceae isolated from human feces.</title>
        <authorList>
            <person name="Shkoporov A.N."/>
            <person name="Chaplin A.V."/>
            <person name="Motuzova O.V."/>
            <person name="Kafarskaia L.I."/>
            <person name="Khokhlova E.V."/>
            <person name="Efimov B.A."/>
        </authorList>
    </citation>
    <scope>NUCLEOTIDE SEQUENCE [LARGE SCALE GENOMIC DNA]</scope>
    <source>
        <strain evidence="2">585-1</strain>
    </source>
</reference>
<dbReference type="Proteomes" id="UP000472755">
    <property type="component" value="Unassembled WGS sequence"/>
</dbReference>
<dbReference type="InterPro" id="IPR039522">
    <property type="entry name" value="RING_finger_1_prok"/>
</dbReference>
<evidence type="ECO:0000313" key="4">
    <source>
        <dbReference type="EMBL" id="MST90363.1"/>
    </source>
</evidence>
<feature type="transmembrane region" description="Helical" evidence="1">
    <location>
        <begin position="200"/>
        <end position="227"/>
    </location>
</feature>
<dbReference type="GeneID" id="42856280"/>
<dbReference type="Proteomes" id="UP000032483">
    <property type="component" value="Unassembled WGS sequence"/>
</dbReference>
<proteinExistence type="predicted"/>
<accession>A0A0D8J1W8</accession>
<gene>
    <name evidence="3" type="ORF">ASJ35_04990</name>
    <name evidence="4" type="ORF">FYJ76_00200</name>
    <name evidence="5" type="ORF">GMD59_03700</name>
    <name evidence="2" type="ORF">TQ39_06580</name>
</gene>
<keyword evidence="1" id="KW-0472">Membrane</keyword>
<dbReference type="Pfam" id="PF14446">
    <property type="entry name" value="Prok-RING_1"/>
    <property type="match status" value="1"/>
</dbReference>
<evidence type="ECO:0000256" key="1">
    <source>
        <dbReference type="SAM" id="Phobius"/>
    </source>
</evidence>
<evidence type="ECO:0000313" key="7">
    <source>
        <dbReference type="Proteomes" id="UP000053433"/>
    </source>
</evidence>
<name>A0A0D8J1W8_9FIRM</name>
<reference evidence="4 8" key="4">
    <citation type="submission" date="2019-08" db="EMBL/GenBank/DDBJ databases">
        <title>In-depth cultivation of the pig gut microbiome towards novel bacterial diversity and tailored functional studies.</title>
        <authorList>
            <person name="Wylensek D."/>
            <person name="Hitch T.C.A."/>
            <person name="Clavel T."/>
        </authorList>
    </citation>
    <scope>NUCLEOTIDE SEQUENCE [LARGE SCALE GENOMIC DNA]</scope>
    <source>
        <strain evidence="4 8">WCA3-601-WT-6J</strain>
    </source>
</reference>
<dbReference type="RefSeq" id="WP_009324756.1">
    <property type="nucleotide sequence ID" value="NZ_CAOJUJ010000005.1"/>
</dbReference>
<dbReference type="AlphaFoldDB" id="A0A0D8J1W8"/>
<evidence type="ECO:0000313" key="9">
    <source>
        <dbReference type="Proteomes" id="UP000472755"/>
    </source>
</evidence>
<dbReference type="EMBL" id="JXXK01000006">
    <property type="protein sequence ID" value="KJF40551.1"/>
    <property type="molecule type" value="Genomic_DNA"/>
</dbReference>
<dbReference type="Proteomes" id="UP000431913">
    <property type="component" value="Unassembled WGS sequence"/>
</dbReference>
<evidence type="ECO:0000313" key="6">
    <source>
        <dbReference type="Proteomes" id="UP000032483"/>
    </source>
</evidence>
<keyword evidence="6" id="KW-1185">Reference proteome</keyword>
<keyword evidence="1" id="KW-0812">Transmembrane</keyword>
<feature type="transmembrane region" description="Helical" evidence="1">
    <location>
        <begin position="233"/>
        <end position="260"/>
    </location>
</feature>
<evidence type="ECO:0000313" key="8">
    <source>
        <dbReference type="Proteomes" id="UP000431913"/>
    </source>
</evidence>